<dbReference type="GO" id="GO:0003676">
    <property type="term" value="F:nucleic acid binding"/>
    <property type="evidence" value="ECO:0007669"/>
    <property type="project" value="InterPro"/>
</dbReference>
<dbReference type="GO" id="GO:0004523">
    <property type="term" value="F:RNA-DNA hybrid ribonuclease activity"/>
    <property type="evidence" value="ECO:0007669"/>
    <property type="project" value="InterPro"/>
</dbReference>
<dbReference type="Pfam" id="PF13456">
    <property type="entry name" value="RVT_3"/>
    <property type="match status" value="1"/>
</dbReference>
<dbReference type="Gene3D" id="3.30.420.10">
    <property type="entry name" value="Ribonuclease H-like superfamily/Ribonuclease H"/>
    <property type="match status" value="1"/>
</dbReference>
<proteinExistence type="predicted"/>
<dbReference type="PANTHER" id="PTHR47723">
    <property type="entry name" value="OS05G0353850 PROTEIN"/>
    <property type="match status" value="1"/>
</dbReference>
<feature type="domain" description="RNase H type-1" evidence="1">
    <location>
        <begin position="36"/>
        <end position="106"/>
    </location>
</feature>
<evidence type="ECO:0000313" key="2">
    <source>
        <dbReference type="EMBL" id="KAH1056309.1"/>
    </source>
</evidence>
<dbReference type="PANTHER" id="PTHR47723:SF24">
    <property type="entry name" value="RNASE H TYPE-1 DOMAIN-CONTAINING PROTEIN"/>
    <property type="match status" value="1"/>
</dbReference>
<dbReference type="CDD" id="cd06222">
    <property type="entry name" value="RNase_H_like"/>
    <property type="match status" value="1"/>
</dbReference>
<dbReference type="OrthoDB" id="1751754at2759"/>
<keyword evidence="3" id="KW-1185">Reference proteome</keyword>
<dbReference type="InterPro" id="IPR002156">
    <property type="entry name" value="RNaseH_domain"/>
</dbReference>
<evidence type="ECO:0000259" key="1">
    <source>
        <dbReference type="Pfam" id="PF13456"/>
    </source>
</evidence>
<name>A0A9D3USR4_9ROSI</name>
<dbReference type="AlphaFoldDB" id="A0A9D3USR4"/>
<dbReference type="Proteomes" id="UP000828251">
    <property type="component" value="Unassembled WGS sequence"/>
</dbReference>
<protein>
    <recommendedName>
        <fullName evidence="1">RNase H type-1 domain-containing protein</fullName>
    </recommendedName>
</protein>
<sequence length="107" mass="12325">MWARSYRDLDVKMKPPRTMRILSSWSPPETSWIKLNSDGAVSTIGQSASIGGVLRDSNANWFWGYTMSFDKESVFKVETRAMLEDLFIAWERVQKVEVECDNALLMN</sequence>
<reference evidence="2 3" key="1">
    <citation type="journal article" date="2021" name="Plant Biotechnol. J.">
        <title>Multi-omics assisted identification of the key and species-specific regulatory components of drought-tolerant mechanisms in Gossypium stocksii.</title>
        <authorList>
            <person name="Yu D."/>
            <person name="Ke L."/>
            <person name="Zhang D."/>
            <person name="Wu Y."/>
            <person name="Sun Y."/>
            <person name="Mei J."/>
            <person name="Sun J."/>
            <person name="Sun Y."/>
        </authorList>
    </citation>
    <scope>NUCLEOTIDE SEQUENCE [LARGE SCALE GENOMIC DNA]</scope>
    <source>
        <strain evidence="3">cv. E1</strain>
        <tissue evidence="2">Leaf</tissue>
    </source>
</reference>
<dbReference type="InterPro" id="IPR044730">
    <property type="entry name" value="RNase_H-like_dom_plant"/>
</dbReference>
<evidence type="ECO:0000313" key="3">
    <source>
        <dbReference type="Proteomes" id="UP000828251"/>
    </source>
</evidence>
<comment type="caution">
    <text evidence="2">The sequence shown here is derived from an EMBL/GenBank/DDBJ whole genome shotgun (WGS) entry which is preliminary data.</text>
</comment>
<dbReference type="InterPro" id="IPR036397">
    <property type="entry name" value="RNaseH_sf"/>
</dbReference>
<organism evidence="2 3">
    <name type="scientific">Gossypium stocksii</name>
    <dbReference type="NCBI Taxonomy" id="47602"/>
    <lineage>
        <taxon>Eukaryota</taxon>
        <taxon>Viridiplantae</taxon>
        <taxon>Streptophyta</taxon>
        <taxon>Embryophyta</taxon>
        <taxon>Tracheophyta</taxon>
        <taxon>Spermatophyta</taxon>
        <taxon>Magnoliopsida</taxon>
        <taxon>eudicotyledons</taxon>
        <taxon>Gunneridae</taxon>
        <taxon>Pentapetalae</taxon>
        <taxon>rosids</taxon>
        <taxon>malvids</taxon>
        <taxon>Malvales</taxon>
        <taxon>Malvaceae</taxon>
        <taxon>Malvoideae</taxon>
        <taxon>Gossypium</taxon>
    </lineage>
</organism>
<dbReference type="InterPro" id="IPR053151">
    <property type="entry name" value="RNase_H-like"/>
</dbReference>
<accession>A0A9D3USR4</accession>
<gene>
    <name evidence="2" type="ORF">J1N35_034374</name>
</gene>
<dbReference type="EMBL" id="JAIQCV010000010">
    <property type="protein sequence ID" value="KAH1056309.1"/>
    <property type="molecule type" value="Genomic_DNA"/>
</dbReference>